<comment type="caution">
    <text evidence="2">The sequence shown here is derived from an EMBL/GenBank/DDBJ whole genome shotgun (WGS) entry which is preliminary data.</text>
</comment>
<dbReference type="InterPro" id="IPR025405">
    <property type="entry name" value="DUF4131"/>
</dbReference>
<proteinExistence type="predicted"/>
<dbReference type="Pfam" id="PF13567">
    <property type="entry name" value="DUF4131"/>
    <property type="match status" value="1"/>
</dbReference>
<feature type="domain" description="DUF4131" evidence="1">
    <location>
        <begin position="2"/>
        <end position="87"/>
    </location>
</feature>
<feature type="non-terminal residue" evidence="2">
    <location>
        <position position="121"/>
    </location>
</feature>
<sequence length="121" mass="13993">MVNTDPEVRDKTTHLRLSATEIKLDKEWQKVSGTALLFMPRYPAYSYGDVLQVTGELETPPQLNDFNYKDYLAHQGIYSTMLYPKIEILDRGKGFKPLEWVYSLRNRLSQTLAEVLPEPQA</sequence>
<organism evidence="2">
    <name type="scientific">marine sediment metagenome</name>
    <dbReference type="NCBI Taxonomy" id="412755"/>
    <lineage>
        <taxon>unclassified sequences</taxon>
        <taxon>metagenomes</taxon>
        <taxon>ecological metagenomes</taxon>
    </lineage>
</organism>
<reference evidence="2" key="1">
    <citation type="journal article" date="2014" name="Front. Microbiol.">
        <title>High frequency of phylogenetically diverse reductive dehalogenase-homologous genes in deep subseafloor sedimentary metagenomes.</title>
        <authorList>
            <person name="Kawai M."/>
            <person name="Futagami T."/>
            <person name="Toyoda A."/>
            <person name="Takaki Y."/>
            <person name="Nishi S."/>
            <person name="Hori S."/>
            <person name="Arai W."/>
            <person name="Tsubouchi T."/>
            <person name="Morono Y."/>
            <person name="Uchiyama I."/>
            <person name="Ito T."/>
            <person name="Fujiyama A."/>
            <person name="Inagaki F."/>
            <person name="Takami H."/>
        </authorList>
    </citation>
    <scope>NUCLEOTIDE SEQUENCE</scope>
    <source>
        <strain evidence="2">Expedition CK06-06</strain>
    </source>
</reference>
<evidence type="ECO:0000259" key="1">
    <source>
        <dbReference type="Pfam" id="PF13567"/>
    </source>
</evidence>
<dbReference type="AlphaFoldDB" id="X1J1W1"/>
<accession>X1J1W1</accession>
<evidence type="ECO:0000313" key="2">
    <source>
        <dbReference type="EMBL" id="GAH63773.1"/>
    </source>
</evidence>
<dbReference type="EMBL" id="BARU01033110">
    <property type="protein sequence ID" value="GAH63773.1"/>
    <property type="molecule type" value="Genomic_DNA"/>
</dbReference>
<name>X1J1W1_9ZZZZ</name>
<protein>
    <recommendedName>
        <fullName evidence="1">DUF4131 domain-containing protein</fullName>
    </recommendedName>
</protein>
<gene>
    <name evidence="2" type="ORF">S03H2_52137</name>
</gene>